<dbReference type="Proteomes" id="UP001354931">
    <property type="component" value="Unassembled WGS sequence"/>
</dbReference>
<evidence type="ECO:0000313" key="1">
    <source>
        <dbReference type="EMBL" id="MEB8336248.1"/>
    </source>
</evidence>
<dbReference type="InterPro" id="IPR026334">
    <property type="entry name" value="FxSxx-COOH"/>
</dbReference>
<dbReference type="NCBIfam" id="TIGR04268">
    <property type="entry name" value="FxSxx-COOH"/>
    <property type="match status" value="1"/>
</dbReference>
<dbReference type="EMBL" id="JAOZYC010000002">
    <property type="protein sequence ID" value="MEB8336248.1"/>
    <property type="molecule type" value="Genomic_DNA"/>
</dbReference>
<evidence type="ECO:0000313" key="2">
    <source>
        <dbReference type="Proteomes" id="UP001354931"/>
    </source>
</evidence>
<keyword evidence="2" id="KW-1185">Reference proteome</keyword>
<accession>A0ABU6EWX4</accession>
<comment type="caution">
    <text evidence="1">The sequence shown here is derived from an EMBL/GenBank/DDBJ whole genome shotgun (WGS) entry which is preliminary data.</text>
</comment>
<reference evidence="1 2" key="1">
    <citation type="submission" date="2022-10" db="EMBL/GenBank/DDBJ databases">
        <authorList>
            <person name="Xie J."/>
            <person name="Shen N."/>
        </authorList>
    </citation>
    <scope>NUCLEOTIDE SEQUENCE [LARGE SCALE GENOMIC DNA]</scope>
    <source>
        <strain evidence="1 2">YIM65594</strain>
    </source>
</reference>
<protein>
    <submittedName>
        <fullName evidence="1">FxSxx-COOH protein</fullName>
    </submittedName>
</protein>
<gene>
    <name evidence="1" type="primary">fxsA</name>
    <name evidence="1" type="ORF">OKJ99_01760</name>
</gene>
<dbReference type="RefSeq" id="WP_326013843.1">
    <property type="nucleotide sequence ID" value="NZ_JAOZYC010000002.1"/>
</dbReference>
<sequence length="58" mass="6585">MDVQEPRQEPAEPCPDLTDLSLAELREAQHPVLDAVLADLREREERPGEMLWGFNSAL</sequence>
<name>A0ABU6EWX4_9ACTN</name>
<proteinExistence type="predicted"/>
<organism evidence="1 2">
    <name type="scientific">Streptomyces endophyticus</name>
    <dbReference type="NCBI Taxonomy" id="714166"/>
    <lineage>
        <taxon>Bacteria</taxon>
        <taxon>Bacillati</taxon>
        <taxon>Actinomycetota</taxon>
        <taxon>Actinomycetes</taxon>
        <taxon>Kitasatosporales</taxon>
        <taxon>Streptomycetaceae</taxon>
        <taxon>Streptomyces</taxon>
    </lineage>
</organism>